<keyword evidence="3" id="KW-1185">Reference proteome</keyword>
<gene>
    <name evidence="2" type="ORF">PGT21_025805</name>
</gene>
<dbReference type="AlphaFoldDB" id="A0A5B0R3D8"/>
<organism evidence="2 3">
    <name type="scientific">Puccinia graminis f. sp. tritici</name>
    <dbReference type="NCBI Taxonomy" id="56615"/>
    <lineage>
        <taxon>Eukaryota</taxon>
        <taxon>Fungi</taxon>
        <taxon>Dikarya</taxon>
        <taxon>Basidiomycota</taxon>
        <taxon>Pucciniomycotina</taxon>
        <taxon>Pucciniomycetes</taxon>
        <taxon>Pucciniales</taxon>
        <taxon>Pucciniaceae</taxon>
        <taxon>Puccinia</taxon>
    </lineage>
</organism>
<evidence type="ECO:0000313" key="2">
    <source>
        <dbReference type="EMBL" id="KAA1119444.1"/>
    </source>
</evidence>
<name>A0A5B0R3D8_PUCGR</name>
<proteinExistence type="predicted"/>
<dbReference type="Proteomes" id="UP000324748">
    <property type="component" value="Unassembled WGS sequence"/>
</dbReference>
<dbReference type="EMBL" id="VSWC01000001">
    <property type="protein sequence ID" value="KAA1119444.1"/>
    <property type="molecule type" value="Genomic_DNA"/>
</dbReference>
<accession>A0A5B0R3D8</accession>
<sequence length="61" mass="6622">MVPPPSELRDSVSDLSAAKESGHQEKRICVAWACGNSLKAGPVQVHDYICHDASSALKRFQ</sequence>
<evidence type="ECO:0000313" key="3">
    <source>
        <dbReference type="Proteomes" id="UP000324748"/>
    </source>
</evidence>
<feature type="region of interest" description="Disordered" evidence="1">
    <location>
        <begin position="1"/>
        <end position="24"/>
    </location>
</feature>
<reference evidence="2 3" key="1">
    <citation type="submission" date="2019-05" db="EMBL/GenBank/DDBJ databases">
        <title>Emergence of the Ug99 lineage of the wheat stem rust pathogen through somatic hybridization.</title>
        <authorList>
            <person name="Li F."/>
            <person name="Upadhyaya N.M."/>
            <person name="Sperschneider J."/>
            <person name="Matny O."/>
            <person name="Nguyen-Phuc H."/>
            <person name="Mago R."/>
            <person name="Raley C."/>
            <person name="Miller M.E."/>
            <person name="Silverstein K.A.T."/>
            <person name="Henningsen E."/>
            <person name="Hirsch C.D."/>
            <person name="Visser B."/>
            <person name="Pretorius Z.A."/>
            <person name="Steffenson B.J."/>
            <person name="Schwessinger B."/>
            <person name="Dodds P.N."/>
            <person name="Figueroa M."/>
        </authorList>
    </citation>
    <scope>NUCLEOTIDE SEQUENCE [LARGE SCALE GENOMIC DNA]</scope>
    <source>
        <strain evidence="2">21-0</strain>
    </source>
</reference>
<protein>
    <submittedName>
        <fullName evidence="2">Uncharacterized protein</fullName>
    </submittedName>
</protein>
<evidence type="ECO:0000256" key="1">
    <source>
        <dbReference type="SAM" id="MobiDB-lite"/>
    </source>
</evidence>
<comment type="caution">
    <text evidence="2">The sequence shown here is derived from an EMBL/GenBank/DDBJ whole genome shotgun (WGS) entry which is preliminary data.</text>
</comment>